<dbReference type="SUPFAM" id="SSF111369">
    <property type="entry name" value="HlyD-like secretion proteins"/>
    <property type="match status" value="1"/>
</dbReference>
<dbReference type="AlphaFoldDB" id="A0A2L2XH72"/>
<dbReference type="Gene3D" id="2.40.420.20">
    <property type="match status" value="1"/>
</dbReference>
<feature type="domain" description="Multidrug resistance protein MdtA-like C-terminal permuted SH3" evidence="2">
    <location>
        <begin position="316"/>
        <end position="373"/>
    </location>
</feature>
<gene>
    <name evidence="4" type="ORF">DCCM_4186</name>
</gene>
<accession>A0A2L2XH72</accession>
<dbReference type="EMBL" id="BFAV01000157">
    <property type="protein sequence ID" value="GBF35063.1"/>
    <property type="molecule type" value="Genomic_DNA"/>
</dbReference>
<evidence type="ECO:0000313" key="5">
    <source>
        <dbReference type="Proteomes" id="UP000239549"/>
    </source>
</evidence>
<dbReference type="GO" id="GO:1990281">
    <property type="term" value="C:efflux pump complex"/>
    <property type="evidence" value="ECO:0007669"/>
    <property type="project" value="TreeGrafter"/>
</dbReference>
<dbReference type="Proteomes" id="UP000239549">
    <property type="component" value="Unassembled WGS sequence"/>
</dbReference>
<dbReference type="NCBIfam" id="TIGR01730">
    <property type="entry name" value="RND_mfp"/>
    <property type="match status" value="1"/>
</dbReference>
<dbReference type="InterPro" id="IPR006143">
    <property type="entry name" value="RND_pump_MFP"/>
</dbReference>
<reference evidence="5" key="1">
    <citation type="submission" date="2018-02" db="EMBL/GenBank/DDBJ databases">
        <title>Genome sequence of Desulfocucumis palustris strain NAW-5.</title>
        <authorList>
            <person name="Watanabe M."/>
            <person name="Kojima H."/>
            <person name="Fukui M."/>
        </authorList>
    </citation>
    <scope>NUCLEOTIDE SEQUENCE [LARGE SCALE GENOMIC DNA]</scope>
    <source>
        <strain evidence="5">NAW-5</strain>
    </source>
</reference>
<evidence type="ECO:0000313" key="4">
    <source>
        <dbReference type="EMBL" id="GBF35063.1"/>
    </source>
</evidence>
<dbReference type="GO" id="GO:0015562">
    <property type="term" value="F:efflux transmembrane transporter activity"/>
    <property type="evidence" value="ECO:0007669"/>
    <property type="project" value="TreeGrafter"/>
</dbReference>
<dbReference type="RefSeq" id="WP_104373196.1">
    <property type="nucleotide sequence ID" value="NZ_BFAV01000157.1"/>
</dbReference>
<comment type="similarity">
    <text evidence="1">Belongs to the membrane fusion protein (MFP) (TC 8.A.1) family.</text>
</comment>
<dbReference type="InterPro" id="IPR058636">
    <property type="entry name" value="Beta-barrel_YknX"/>
</dbReference>
<keyword evidence="5" id="KW-1185">Reference proteome</keyword>
<dbReference type="Gene3D" id="1.10.287.470">
    <property type="entry name" value="Helix hairpin bin"/>
    <property type="match status" value="1"/>
</dbReference>
<dbReference type="Gene3D" id="2.40.30.170">
    <property type="match status" value="1"/>
</dbReference>
<dbReference type="PANTHER" id="PTHR30469">
    <property type="entry name" value="MULTIDRUG RESISTANCE PROTEIN MDTA"/>
    <property type="match status" value="1"/>
</dbReference>
<dbReference type="Gene3D" id="2.40.50.100">
    <property type="match status" value="1"/>
</dbReference>
<protein>
    <submittedName>
        <fullName evidence="4">Co/Zn/Cd efflux system membrane fusion protein</fullName>
    </submittedName>
</protein>
<comment type="caution">
    <text evidence="4">The sequence shown here is derived from an EMBL/GenBank/DDBJ whole genome shotgun (WGS) entry which is preliminary data.</text>
</comment>
<evidence type="ECO:0000256" key="1">
    <source>
        <dbReference type="ARBA" id="ARBA00009477"/>
    </source>
</evidence>
<proteinExistence type="inferred from homology"/>
<dbReference type="Pfam" id="PF25990">
    <property type="entry name" value="Beta-barrel_YknX"/>
    <property type="match status" value="1"/>
</dbReference>
<feature type="domain" description="YknX-like beta-barrel" evidence="3">
    <location>
        <begin position="230"/>
        <end position="308"/>
    </location>
</feature>
<dbReference type="InterPro" id="IPR058627">
    <property type="entry name" value="MdtA-like_C"/>
</dbReference>
<name>A0A2L2XH72_9FIRM</name>
<evidence type="ECO:0000259" key="3">
    <source>
        <dbReference type="Pfam" id="PF25990"/>
    </source>
</evidence>
<evidence type="ECO:0000259" key="2">
    <source>
        <dbReference type="Pfam" id="PF25967"/>
    </source>
</evidence>
<organism evidence="4 5">
    <name type="scientific">Desulfocucumis palustris</name>
    <dbReference type="NCBI Taxonomy" id="1898651"/>
    <lineage>
        <taxon>Bacteria</taxon>
        <taxon>Bacillati</taxon>
        <taxon>Bacillota</taxon>
        <taxon>Clostridia</taxon>
        <taxon>Eubacteriales</taxon>
        <taxon>Desulfocucumaceae</taxon>
        <taxon>Desulfocucumis</taxon>
    </lineage>
</organism>
<dbReference type="PANTHER" id="PTHR30469:SF15">
    <property type="entry name" value="HLYD FAMILY OF SECRETION PROTEINS"/>
    <property type="match status" value="1"/>
</dbReference>
<sequence length="393" mass="42649">MKRKKLFFLGAAIAALAAISVILIKTGGTEVETVTLAKGEINRRVTDTGYVQPVKSYDLYAVQSGRVTKVPVQNGARVKKGQIIAVLENKDLDLQISDMQSQLSQANSTTGGAKAAMGRTELDLTEARDDLARITELFRKEAVSRVEYDKAGLRVQSLLETLNEQKSAYDSALSREAGLEKSLGELQAKAGQLSVKSPVDGIILNLPAQEELYVSPGSLLATVAGQEHLEIKADILSDDLAEVKIGQDVDVTAPVLGQQTVRGKVTRIYPRAEEKQSTLGVIQRRVPVIISLEDPAVLKPGYEVTVAINTLSRRDILVVPRQSVLVKNDGSKEIMVVSGDRVEWRRIKTGLSDSEKMEVTEGVKAGEQIILDGSLELKDNARVKPLKKKVSAT</sequence>
<dbReference type="OrthoDB" id="1803934at2"/>
<dbReference type="Pfam" id="PF25967">
    <property type="entry name" value="RND-MFP_C"/>
    <property type="match status" value="1"/>
</dbReference>